<comment type="similarity">
    <text evidence="2 5">Belongs to the phosphorylase b kinase regulatory chain family.</text>
</comment>
<organism evidence="7 8">
    <name type="scientific">Cimex lectularius</name>
    <name type="common">Bed bug</name>
    <name type="synonym">Acanthia lectularia</name>
    <dbReference type="NCBI Taxonomy" id="79782"/>
    <lineage>
        <taxon>Eukaryota</taxon>
        <taxon>Metazoa</taxon>
        <taxon>Ecdysozoa</taxon>
        <taxon>Arthropoda</taxon>
        <taxon>Hexapoda</taxon>
        <taxon>Insecta</taxon>
        <taxon>Pterygota</taxon>
        <taxon>Neoptera</taxon>
        <taxon>Paraneoptera</taxon>
        <taxon>Hemiptera</taxon>
        <taxon>Heteroptera</taxon>
        <taxon>Panheteroptera</taxon>
        <taxon>Cimicomorpha</taxon>
        <taxon>Cimicidae</taxon>
        <taxon>Cimex</taxon>
    </lineage>
</organism>
<dbReference type="PANTHER" id="PTHR10749">
    <property type="entry name" value="PHOSPHORYLASE B KINASE REGULATORY SUBUNIT"/>
    <property type="match status" value="1"/>
</dbReference>
<reference evidence="7" key="1">
    <citation type="submission" date="2022-01" db="UniProtKB">
        <authorList>
            <consortium name="EnsemblMetazoa"/>
        </authorList>
    </citation>
    <scope>IDENTIFICATION</scope>
</reference>
<keyword evidence="3 5" id="KW-0321">Glycogen metabolism</keyword>
<dbReference type="GO" id="GO:0005964">
    <property type="term" value="C:phosphorylase kinase complex"/>
    <property type="evidence" value="ECO:0007669"/>
    <property type="project" value="TreeGrafter"/>
</dbReference>
<dbReference type="InterPro" id="IPR011613">
    <property type="entry name" value="GH15-like"/>
</dbReference>
<keyword evidence="5" id="KW-0636">Prenylation</keyword>
<evidence type="ECO:0000313" key="7">
    <source>
        <dbReference type="EnsemblMetazoa" id="XP_014239927.1"/>
    </source>
</evidence>
<dbReference type="GO" id="GO:0005977">
    <property type="term" value="P:glycogen metabolic process"/>
    <property type="evidence" value="ECO:0007669"/>
    <property type="project" value="UniProtKB-UniPathway"/>
</dbReference>
<dbReference type="GO" id="GO:0005516">
    <property type="term" value="F:calmodulin binding"/>
    <property type="evidence" value="ECO:0007669"/>
    <property type="project" value="UniProtKB-KW"/>
</dbReference>
<dbReference type="RefSeq" id="XP_014239927.1">
    <property type="nucleotide sequence ID" value="XM_014384441.2"/>
</dbReference>
<evidence type="ECO:0000256" key="3">
    <source>
        <dbReference type="ARBA" id="ARBA00022600"/>
    </source>
</evidence>
<dbReference type="Pfam" id="PF00723">
    <property type="entry name" value="Glyco_hydro_15"/>
    <property type="match status" value="1"/>
</dbReference>
<dbReference type="SUPFAM" id="SSF48208">
    <property type="entry name" value="Six-hairpin glycosidases"/>
    <property type="match status" value="1"/>
</dbReference>
<evidence type="ECO:0000256" key="5">
    <source>
        <dbReference type="RuleBase" id="RU364123"/>
    </source>
</evidence>
<dbReference type="PANTHER" id="PTHR10749:SF8">
    <property type="entry name" value="PHOSPHORYLASE B KINASE REGULATORY SUBUNIT BETA"/>
    <property type="match status" value="1"/>
</dbReference>
<comment type="function">
    <text evidence="5">Phosphorylase b kinase catalyzes the phosphorylation of serine in certain substrates, including troponin I.</text>
</comment>
<keyword evidence="5" id="KW-0119">Carbohydrate metabolism</keyword>
<dbReference type="GeneID" id="106661193"/>
<evidence type="ECO:0000313" key="8">
    <source>
        <dbReference type="Proteomes" id="UP000494040"/>
    </source>
</evidence>
<keyword evidence="5" id="KW-0449">Lipoprotein</keyword>
<name>A0A8I6R7J6_CIMLE</name>
<dbReference type="EnsemblMetazoa" id="XM_014384441.2">
    <property type="protein sequence ID" value="XP_014239927.1"/>
    <property type="gene ID" value="LOC106661193"/>
</dbReference>
<dbReference type="OrthoDB" id="5971574at2759"/>
<dbReference type="AlphaFoldDB" id="A0A8I6R7J6"/>
<accession>A0A8I6R7J6</accession>
<dbReference type="InterPro" id="IPR008734">
    <property type="entry name" value="PHK_A/B_su"/>
</dbReference>
<evidence type="ECO:0000256" key="2">
    <source>
        <dbReference type="ARBA" id="ARBA00007128"/>
    </source>
</evidence>
<dbReference type="GO" id="GO:0005886">
    <property type="term" value="C:plasma membrane"/>
    <property type="evidence" value="ECO:0007669"/>
    <property type="project" value="UniProtKB-SubCell"/>
</dbReference>
<proteinExistence type="inferred from homology"/>
<dbReference type="UniPathway" id="UPA00163"/>
<sequence>MDPSKELADEEHNVKIENYKDTVYRLDLFYGIVKRQLLRYQNYISGLFPVLSDDKIVGSVRDSLYCTKAIWSLYQAYQRIDDDRGKSYELGQSAVKCMRGILQCWIKQADRVEEFKRNQNFKFSLHSKFNLTTGDEILKDSDYNHLQIDNVSLYLIFLVQMISSGLQIIYTQDEVAFVQNLVYYVERAYRTPDFGMWERGTKYNDGTPEIHASSIGMAKSALESINGCNLFGEKGASWSVIYVDIDAHNRNRSIFETLLPRESSTKAEDASLLMTVSFPAFATHEVSLVVETKKHLHSLKGKYGFKRFIRDGYKSVLEDPSRRFYKVSESKEFENIESEWPLFLMFMIIDGVYHGDNKQIKEYQTTLKSILRKDSNGDPVIPMYFYVKNENLAEEKANPGSQERVSSVEGSGDKNPLFLWNQAVFVISQLLTSGLLHINELDPVKRHLPSFSRPRKNGRYSAFQGTATDLVVQIVLIAESMRLQAMMATYGIQTQTPHEVEPIQIWSSNQLVKVYENLGVNSKLRLKGRPPRPVGALGTSKSGRNDCLVLPSYI</sequence>
<keyword evidence="4 5" id="KW-0112">Calmodulin-binding</keyword>
<comment type="subcellular location">
    <subcellularLocation>
        <location evidence="5">Cell membrane</location>
        <topology evidence="5">Lipid-anchor</topology>
        <orientation evidence="5">Cytoplasmic side</orientation>
    </subcellularLocation>
</comment>
<evidence type="ECO:0000256" key="1">
    <source>
        <dbReference type="ARBA" id="ARBA00005131"/>
    </source>
</evidence>
<dbReference type="InterPro" id="IPR008928">
    <property type="entry name" value="6-hairpin_glycosidase_sf"/>
</dbReference>
<keyword evidence="5" id="KW-1003">Cell membrane</keyword>
<evidence type="ECO:0000256" key="4">
    <source>
        <dbReference type="ARBA" id="ARBA00022860"/>
    </source>
</evidence>
<keyword evidence="8" id="KW-1185">Reference proteome</keyword>
<protein>
    <recommendedName>
        <fullName evidence="5">Phosphorylase b kinase regulatory subunit</fullName>
    </recommendedName>
</protein>
<comment type="pathway">
    <text evidence="1 5">Glycan biosynthesis; glycogen metabolism.</text>
</comment>
<feature type="domain" description="GH15-like" evidence="6">
    <location>
        <begin position="25"/>
        <end position="458"/>
    </location>
</feature>
<evidence type="ECO:0000259" key="6">
    <source>
        <dbReference type="Pfam" id="PF00723"/>
    </source>
</evidence>
<dbReference type="Proteomes" id="UP000494040">
    <property type="component" value="Unassembled WGS sequence"/>
</dbReference>
<keyword evidence="5" id="KW-0472">Membrane</keyword>